<keyword evidence="1" id="KW-0732">Signal</keyword>
<dbReference type="OrthoDB" id="5862650at2759"/>
<evidence type="ECO:0000313" key="3">
    <source>
        <dbReference type="WBParaSite" id="HCON_00103925-00001"/>
    </source>
</evidence>
<feature type="chain" id="PRO_5029895829" evidence="1">
    <location>
        <begin position="18"/>
        <end position="82"/>
    </location>
</feature>
<evidence type="ECO:0000313" key="2">
    <source>
        <dbReference type="Proteomes" id="UP000025227"/>
    </source>
</evidence>
<name>A0A7I4YHW4_HAECO</name>
<feature type="signal peptide" evidence="1">
    <location>
        <begin position="1"/>
        <end position="17"/>
    </location>
</feature>
<organism evidence="2 3">
    <name type="scientific">Haemonchus contortus</name>
    <name type="common">Barber pole worm</name>
    <dbReference type="NCBI Taxonomy" id="6289"/>
    <lineage>
        <taxon>Eukaryota</taxon>
        <taxon>Metazoa</taxon>
        <taxon>Ecdysozoa</taxon>
        <taxon>Nematoda</taxon>
        <taxon>Chromadorea</taxon>
        <taxon>Rhabditida</taxon>
        <taxon>Rhabditina</taxon>
        <taxon>Rhabditomorpha</taxon>
        <taxon>Strongyloidea</taxon>
        <taxon>Trichostrongylidae</taxon>
        <taxon>Haemonchus</taxon>
    </lineage>
</organism>
<accession>A0A7I4YHW4</accession>
<dbReference type="AlphaFoldDB" id="A0A7I4YHW4"/>
<evidence type="ECO:0000256" key="1">
    <source>
        <dbReference type="SAM" id="SignalP"/>
    </source>
</evidence>
<sequence>MRSLLILLCALCAVVLSQMTFSDQWNKRSVPPEPFASLKTMGRPSTCDRRAIEEMLFQLSQLHAAQKEVVAELGACSVINRL</sequence>
<dbReference type="Proteomes" id="UP000025227">
    <property type="component" value="Unplaced"/>
</dbReference>
<dbReference type="WBParaSite" id="HCON_00103925-00001">
    <property type="protein sequence ID" value="HCON_00103925-00001"/>
    <property type="gene ID" value="HCON_00103925"/>
</dbReference>
<protein>
    <submittedName>
        <fullName evidence="3">Adipokinetic hormone</fullName>
    </submittedName>
</protein>
<keyword evidence="2" id="KW-1185">Reference proteome</keyword>
<proteinExistence type="predicted"/>
<reference evidence="3" key="1">
    <citation type="submission" date="2020-12" db="UniProtKB">
        <authorList>
            <consortium name="WormBaseParasite"/>
        </authorList>
    </citation>
    <scope>IDENTIFICATION</scope>
    <source>
        <strain evidence="3">MHco3</strain>
    </source>
</reference>
<dbReference type="OMA" id="DQWNKRS"/>